<evidence type="ECO:0000259" key="1">
    <source>
        <dbReference type="Pfam" id="PF09643"/>
    </source>
</evidence>
<comment type="caution">
    <text evidence="2">The sequence shown here is derived from an EMBL/GenBank/DDBJ whole genome shotgun (WGS) entry which is preliminary data.</text>
</comment>
<dbReference type="AlphaFoldDB" id="A0A0F9JDA3"/>
<dbReference type="EMBL" id="LAZR01016596">
    <property type="protein sequence ID" value="KKM03811.1"/>
    <property type="molecule type" value="Genomic_DNA"/>
</dbReference>
<feature type="domain" description="YopX protein" evidence="1">
    <location>
        <begin position="5"/>
        <end position="83"/>
    </location>
</feature>
<organism evidence="2">
    <name type="scientific">marine sediment metagenome</name>
    <dbReference type="NCBI Taxonomy" id="412755"/>
    <lineage>
        <taxon>unclassified sequences</taxon>
        <taxon>metagenomes</taxon>
        <taxon>ecological metagenomes</taxon>
    </lineage>
</organism>
<accession>A0A0F9JDA3</accession>
<dbReference type="Pfam" id="PF09643">
    <property type="entry name" value="YopX"/>
    <property type="match status" value="1"/>
</dbReference>
<evidence type="ECO:0000313" key="2">
    <source>
        <dbReference type="EMBL" id="KKM03811.1"/>
    </source>
</evidence>
<dbReference type="SUPFAM" id="SSF159006">
    <property type="entry name" value="YopX-like"/>
    <property type="match status" value="1"/>
</dbReference>
<gene>
    <name evidence="2" type="ORF">LCGC14_1770700</name>
</gene>
<name>A0A0F9JDA3_9ZZZZ</name>
<reference evidence="2" key="1">
    <citation type="journal article" date="2015" name="Nature">
        <title>Complex archaea that bridge the gap between prokaryotes and eukaryotes.</title>
        <authorList>
            <person name="Spang A."/>
            <person name="Saw J.H."/>
            <person name="Jorgensen S.L."/>
            <person name="Zaremba-Niedzwiedzka K."/>
            <person name="Martijn J."/>
            <person name="Lind A.E."/>
            <person name="van Eijk R."/>
            <person name="Schleper C."/>
            <person name="Guy L."/>
            <person name="Ettema T.J."/>
        </authorList>
    </citation>
    <scope>NUCLEOTIDE SEQUENCE</scope>
</reference>
<protein>
    <recommendedName>
        <fullName evidence="1">YopX protein domain-containing protein</fullName>
    </recommendedName>
</protein>
<dbReference type="Gene3D" id="2.30.30.290">
    <property type="entry name" value="YopX-like domains"/>
    <property type="match status" value="2"/>
</dbReference>
<sequence>MRDLKFRAWEKTEGKMFKPVYLLLSKANSPPVVFENGGTIRNSGKLHGYSVELMQYTGLKDKNSVEVYEGDIVTDGINPPSAVTWDYTLLARLTEIDIEVIGNIYENRELLDDSK</sequence>
<dbReference type="InterPro" id="IPR019096">
    <property type="entry name" value="YopX_protein"/>
</dbReference>
<dbReference type="InterPro" id="IPR023385">
    <property type="entry name" value="YopX-like_C"/>
</dbReference>
<proteinExistence type="predicted"/>